<feature type="active site" evidence="3">
    <location>
        <position position="250"/>
    </location>
</feature>
<dbReference type="AlphaFoldDB" id="A0A1H4ZCA0"/>
<evidence type="ECO:0000256" key="2">
    <source>
        <dbReference type="ARBA" id="ARBA00023002"/>
    </source>
</evidence>
<dbReference type="InterPro" id="IPR016162">
    <property type="entry name" value="Ald_DH_N"/>
</dbReference>
<feature type="domain" description="Aldehyde dehydrogenase" evidence="5">
    <location>
        <begin position="12"/>
        <end position="476"/>
    </location>
</feature>
<evidence type="ECO:0000256" key="3">
    <source>
        <dbReference type="PROSITE-ProRule" id="PRU10007"/>
    </source>
</evidence>
<dbReference type="OrthoDB" id="6882680at2"/>
<reference evidence="7" key="1">
    <citation type="submission" date="2016-10" db="EMBL/GenBank/DDBJ databases">
        <authorList>
            <person name="Varghese N."/>
        </authorList>
    </citation>
    <scope>NUCLEOTIDE SEQUENCE [LARGE SCALE GENOMIC DNA]</scope>
    <source>
        <strain evidence="7">DSM 44719</strain>
    </source>
</reference>
<name>A0A1H4ZCA0_RHOJO</name>
<dbReference type="InterPro" id="IPR016163">
    <property type="entry name" value="Ald_DH_C"/>
</dbReference>
<dbReference type="PROSITE" id="PS00070">
    <property type="entry name" value="ALDEHYDE_DEHYDR_CYS"/>
    <property type="match status" value="1"/>
</dbReference>
<evidence type="ECO:0000313" key="7">
    <source>
        <dbReference type="Proteomes" id="UP000183407"/>
    </source>
</evidence>
<dbReference type="Gene3D" id="3.40.605.10">
    <property type="entry name" value="Aldehyde Dehydrogenase, Chain A, domain 1"/>
    <property type="match status" value="1"/>
</dbReference>
<dbReference type="Proteomes" id="UP000183407">
    <property type="component" value="Unassembled WGS sequence"/>
</dbReference>
<accession>A0A1H4ZCA0</accession>
<evidence type="ECO:0000313" key="6">
    <source>
        <dbReference type="EMBL" id="SED27021.1"/>
    </source>
</evidence>
<evidence type="ECO:0000256" key="4">
    <source>
        <dbReference type="RuleBase" id="RU003345"/>
    </source>
</evidence>
<dbReference type="EMBL" id="FNTL01000004">
    <property type="protein sequence ID" value="SED27021.1"/>
    <property type="molecule type" value="Genomic_DNA"/>
</dbReference>
<dbReference type="FunFam" id="3.40.309.10:FF:000009">
    <property type="entry name" value="Aldehyde dehydrogenase A"/>
    <property type="match status" value="1"/>
</dbReference>
<organism evidence="6 7">
    <name type="scientific">Rhodococcus jostii</name>
    <dbReference type="NCBI Taxonomy" id="132919"/>
    <lineage>
        <taxon>Bacteria</taxon>
        <taxon>Bacillati</taxon>
        <taxon>Actinomycetota</taxon>
        <taxon>Actinomycetes</taxon>
        <taxon>Mycobacteriales</taxon>
        <taxon>Nocardiaceae</taxon>
        <taxon>Rhodococcus</taxon>
    </lineage>
</organism>
<evidence type="ECO:0000256" key="1">
    <source>
        <dbReference type="ARBA" id="ARBA00009986"/>
    </source>
</evidence>
<dbReference type="InterPro" id="IPR016161">
    <property type="entry name" value="Ald_DH/histidinol_DH"/>
</dbReference>
<dbReference type="RefSeq" id="WP_073367232.1">
    <property type="nucleotide sequence ID" value="NZ_FNTL01000004.1"/>
</dbReference>
<dbReference type="PANTHER" id="PTHR11699">
    <property type="entry name" value="ALDEHYDE DEHYDROGENASE-RELATED"/>
    <property type="match status" value="1"/>
</dbReference>
<comment type="similarity">
    <text evidence="1 4">Belongs to the aldehyde dehydrogenase family.</text>
</comment>
<dbReference type="InterPro" id="IPR015590">
    <property type="entry name" value="Aldehyde_DH_dom"/>
</dbReference>
<dbReference type="PROSITE" id="PS00687">
    <property type="entry name" value="ALDEHYDE_DEHYDR_GLU"/>
    <property type="match status" value="1"/>
</dbReference>
<proteinExistence type="inferred from homology"/>
<sequence length="482" mass="51046">MTVSQLLIGDSWVPSASGAEFTTLDPATAETIGVCAEAGAEDVKRAVTAARTAFDRGTWRHLPAAERGRLLWRIADLIEERADSLARMETLDQGQPLSFSSGISVPFAVETFRYYAGWCTKIEGTVKSVSIPDVLAYTTRGPVGVCALITPWNYPLLLASWKLAAALATGNTVILKPAEDTPLTTVELARICVEAGVPDGVVNCLTGGPEVGQALVQHPDVDKVSFTGSTQVGKEIVRAVSGNLKRVSMELGGKAPSIVTESADLEAAVAGNLEGGLVNCGQTCVAYTRFFVPRKMADTFAEHLAAAAATLPIGHGLQEQTVLGPLVSKAHLDRVASYVEKGIAEGARLVGGGARPGGDLAGGNFFQPTVFTDVTDEMTIAREEIFGPVLSVMPYDDIQEAVTRANDTPYGLGASIWTRDLTAAHRLAADIRSGMVWVNMSPLCDPSVPWGGAKQSGWGRELSSSGLDEFTEEKSVWIALRD</sequence>
<dbReference type="InterPro" id="IPR029510">
    <property type="entry name" value="Ald_DH_CS_GLU"/>
</dbReference>
<keyword evidence="2 4" id="KW-0560">Oxidoreductase</keyword>
<protein>
    <submittedName>
        <fullName evidence="6">Betaine-aldehyde dehydrogenase</fullName>
    </submittedName>
</protein>
<dbReference type="Pfam" id="PF00171">
    <property type="entry name" value="Aldedh"/>
    <property type="match status" value="1"/>
</dbReference>
<dbReference type="GO" id="GO:0016620">
    <property type="term" value="F:oxidoreductase activity, acting on the aldehyde or oxo group of donors, NAD or NADP as acceptor"/>
    <property type="evidence" value="ECO:0007669"/>
    <property type="project" value="InterPro"/>
</dbReference>
<dbReference type="SUPFAM" id="SSF53720">
    <property type="entry name" value="ALDH-like"/>
    <property type="match status" value="1"/>
</dbReference>
<dbReference type="Gene3D" id="3.40.309.10">
    <property type="entry name" value="Aldehyde Dehydrogenase, Chain A, domain 2"/>
    <property type="match status" value="1"/>
</dbReference>
<dbReference type="FunFam" id="3.40.605.10:FF:000007">
    <property type="entry name" value="NAD/NADP-dependent betaine aldehyde dehydrogenase"/>
    <property type="match status" value="1"/>
</dbReference>
<dbReference type="InterPro" id="IPR016160">
    <property type="entry name" value="Ald_DH_CS_CYS"/>
</dbReference>
<evidence type="ECO:0000259" key="5">
    <source>
        <dbReference type="Pfam" id="PF00171"/>
    </source>
</evidence>
<gene>
    <name evidence="6" type="ORF">SAMN04490220_4018</name>
</gene>